<sequence length="317" mass="35293">MHLLLPLFYSLTLVWFYVILAEAGYCWLKVNKNGRCTTFFGGNVSRQDCCSDSRANTAWTPQDLSSGQLFYWTVFGGGVPCQPCKDSCVHVKCSSGKVCSLRKGKPICVCRPKCPKRKRKLGAVCGNDGNTYKHVCKLLKVGCRKNTKLEVAYFGSCQDNSCQNIICSGKKTCLLDQNFEPHCVHCRNNCSAKRRYVCGSNNVTYSSRCTLRKAACFKGMAIKESYRGHCKVNASCETIRCNKGRSCLMNLKTGIPLCTRCPPTCPLVRTNFQCASRNQTNFSWCQMMKESCRTGIVVGTKSSLLCSGELKTYILLS</sequence>
<dbReference type="InterPro" id="IPR002350">
    <property type="entry name" value="Kazal_dom"/>
</dbReference>
<dbReference type="CDD" id="cd00104">
    <property type="entry name" value="KAZAL_FS"/>
    <property type="match status" value="1"/>
</dbReference>
<name>A0ABM1BXJ7_LIMPO</name>
<dbReference type="Pfam" id="PF21333">
    <property type="entry name" value="FST_N"/>
    <property type="match status" value="1"/>
</dbReference>
<feature type="chain" id="PRO_5046647786" evidence="5">
    <location>
        <begin position="24"/>
        <end position="317"/>
    </location>
</feature>
<dbReference type="Proteomes" id="UP000694941">
    <property type="component" value="Unplaced"/>
</dbReference>
<feature type="domain" description="Kazal-like" evidence="7">
    <location>
        <begin position="102"/>
        <end position="159"/>
    </location>
</feature>
<evidence type="ECO:0000313" key="8">
    <source>
        <dbReference type="Proteomes" id="UP000694941"/>
    </source>
</evidence>
<dbReference type="SMART" id="SM00274">
    <property type="entry name" value="FOLN"/>
    <property type="match status" value="3"/>
</dbReference>
<dbReference type="Gene3D" id="3.90.290.10">
    <property type="entry name" value="TGF-beta binding (TB) domain"/>
    <property type="match status" value="1"/>
</dbReference>
<evidence type="ECO:0000256" key="2">
    <source>
        <dbReference type="ARBA" id="ARBA00022737"/>
    </source>
</evidence>
<protein>
    <submittedName>
        <fullName evidence="9">Follistatin-like</fullName>
    </submittedName>
</protein>
<keyword evidence="8" id="KW-1185">Reference proteome</keyword>
<dbReference type="InterPro" id="IPR017878">
    <property type="entry name" value="TB_dom"/>
</dbReference>
<dbReference type="Pfam" id="PF07648">
    <property type="entry name" value="Kazal_2"/>
    <property type="match status" value="3"/>
</dbReference>
<evidence type="ECO:0000259" key="6">
    <source>
        <dbReference type="PROSITE" id="PS51364"/>
    </source>
</evidence>
<keyword evidence="2" id="KW-0677">Repeat</keyword>
<keyword evidence="4" id="KW-0325">Glycoprotein</keyword>
<evidence type="ECO:0000256" key="4">
    <source>
        <dbReference type="ARBA" id="ARBA00023180"/>
    </source>
</evidence>
<evidence type="ECO:0000256" key="5">
    <source>
        <dbReference type="SAM" id="SignalP"/>
    </source>
</evidence>
<keyword evidence="1 5" id="KW-0732">Signal</keyword>
<accession>A0ABM1BXJ7</accession>
<evidence type="ECO:0000259" key="7">
    <source>
        <dbReference type="PROSITE" id="PS51465"/>
    </source>
</evidence>
<dbReference type="PANTHER" id="PTHR13866">
    <property type="entry name" value="SPARC OSTEONECTIN"/>
    <property type="match status" value="1"/>
</dbReference>
<dbReference type="Gene3D" id="3.30.60.30">
    <property type="match status" value="3"/>
</dbReference>
<dbReference type="PANTHER" id="PTHR13866:SF29">
    <property type="entry name" value="FOLLISTATIN"/>
    <property type="match status" value="1"/>
</dbReference>
<organism evidence="8 9">
    <name type="scientific">Limulus polyphemus</name>
    <name type="common">Atlantic horseshoe crab</name>
    <dbReference type="NCBI Taxonomy" id="6850"/>
    <lineage>
        <taxon>Eukaryota</taxon>
        <taxon>Metazoa</taxon>
        <taxon>Ecdysozoa</taxon>
        <taxon>Arthropoda</taxon>
        <taxon>Chelicerata</taxon>
        <taxon>Merostomata</taxon>
        <taxon>Xiphosura</taxon>
        <taxon>Limulidae</taxon>
        <taxon>Limulus</taxon>
    </lineage>
</organism>
<dbReference type="SMART" id="SM00280">
    <property type="entry name" value="KAZAL"/>
    <property type="match status" value="2"/>
</dbReference>
<dbReference type="RefSeq" id="XP_013790574.2">
    <property type="nucleotide sequence ID" value="XM_013935120.2"/>
</dbReference>
<evidence type="ECO:0000256" key="3">
    <source>
        <dbReference type="ARBA" id="ARBA00023157"/>
    </source>
</evidence>
<feature type="signal peptide" evidence="5">
    <location>
        <begin position="1"/>
        <end position="23"/>
    </location>
</feature>
<dbReference type="PROSITE" id="PS51465">
    <property type="entry name" value="KAZAL_2"/>
    <property type="match status" value="2"/>
</dbReference>
<dbReference type="InterPro" id="IPR003645">
    <property type="entry name" value="Fol_N"/>
</dbReference>
<evidence type="ECO:0000256" key="1">
    <source>
        <dbReference type="ARBA" id="ARBA00022729"/>
    </source>
</evidence>
<dbReference type="PROSITE" id="PS51364">
    <property type="entry name" value="TB"/>
    <property type="match status" value="1"/>
</dbReference>
<dbReference type="SUPFAM" id="SSF100895">
    <property type="entry name" value="Kazal-type serine protease inhibitors"/>
    <property type="match status" value="2"/>
</dbReference>
<reference evidence="9" key="1">
    <citation type="submission" date="2025-08" db="UniProtKB">
        <authorList>
            <consortium name="RefSeq"/>
        </authorList>
    </citation>
    <scope>IDENTIFICATION</scope>
    <source>
        <tissue evidence="9">Muscle</tissue>
    </source>
</reference>
<dbReference type="InterPro" id="IPR036773">
    <property type="entry name" value="TB_dom_sf"/>
</dbReference>
<keyword evidence="3" id="KW-1015">Disulfide bond</keyword>
<feature type="domain" description="Kazal-like" evidence="7">
    <location>
        <begin position="184"/>
        <end position="232"/>
    </location>
</feature>
<dbReference type="InterPro" id="IPR036058">
    <property type="entry name" value="Kazal_dom_sf"/>
</dbReference>
<proteinExistence type="predicted"/>
<feature type="domain" description="TB" evidence="6">
    <location>
        <begin position="24"/>
        <end position="84"/>
    </location>
</feature>
<evidence type="ECO:0000313" key="9">
    <source>
        <dbReference type="RefSeq" id="XP_013790574.2"/>
    </source>
</evidence>
<dbReference type="GeneID" id="106474428"/>
<gene>
    <name evidence="9" type="primary">LOC106474428</name>
</gene>